<comment type="cofactor">
    <cofactor evidence="13">
        <name>Ca(2+)</name>
        <dbReference type="ChEBI" id="CHEBI:29108"/>
    </cofactor>
    <text evidence="13">Binds 2 calcium ions per subunit.</text>
</comment>
<feature type="chain" id="PRO_5003102838" description="peroxidase" evidence="17">
    <location>
        <begin position="20"/>
        <end position="200"/>
    </location>
</feature>
<evidence type="ECO:0000256" key="8">
    <source>
        <dbReference type="ARBA" id="ARBA00022729"/>
    </source>
</evidence>
<feature type="binding site" evidence="13">
    <location>
        <position position="62"/>
    </location>
    <ligand>
        <name>Ca(2+)</name>
        <dbReference type="ChEBI" id="CHEBI:29108"/>
        <label>1</label>
    </ligand>
</feature>
<dbReference type="eggNOG" id="ENOG502QQ2G">
    <property type="taxonomic scope" value="Eukaryota"/>
</dbReference>
<dbReference type="EC" id="1.11.1.7" evidence="4"/>
<dbReference type="HOGENOM" id="CLU_010543_3_0_1"/>
<dbReference type="PANTHER" id="PTHR31235">
    <property type="entry name" value="PEROXIDASE 25-RELATED"/>
    <property type="match status" value="1"/>
</dbReference>
<dbReference type="Proteomes" id="UP000008694">
    <property type="component" value="Unassembled WGS sequence"/>
</dbReference>
<dbReference type="Gene3D" id="1.10.420.10">
    <property type="entry name" value="Peroxidase, domain 2"/>
    <property type="match status" value="1"/>
</dbReference>
<evidence type="ECO:0000256" key="7">
    <source>
        <dbReference type="ARBA" id="ARBA00022723"/>
    </source>
</evidence>
<keyword evidence="6" id="KW-0349">Heme</keyword>
<dbReference type="GO" id="GO:0020037">
    <property type="term" value="F:heme binding"/>
    <property type="evidence" value="ECO:0007669"/>
    <property type="project" value="InterPro"/>
</dbReference>
<evidence type="ECO:0000256" key="2">
    <source>
        <dbReference type="ARBA" id="ARBA00001970"/>
    </source>
</evidence>
<evidence type="ECO:0000256" key="4">
    <source>
        <dbReference type="ARBA" id="ARBA00012313"/>
    </source>
</evidence>
<feature type="active site" description="Proton acceptor" evidence="11">
    <location>
        <position position="61"/>
    </location>
</feature>
<keyword evidence="5" id="KW-0575">Peroxidase</keyword>
<evidence type="ECO:0000313" key="20">
    <source>
        <dbReference type="Proteomes" id="UP000008694"/>
    </source>
</evidence>
<evidence type="ECO:0000256" key="12">
    <source>
        <dbReference type="PIRSR" id="PIRSR600823-2"/>
    </source>
</evidence>
<proteinExistence type="inferred from homology"/>
<feature type="domain" description="Plant heme peroxidase family profile" evidence="18">
    <location>
        <begin position="20"/>
        <end position="179"/>
    </location>
</feature>
<evidence type="ECO:0000256" key="5">
    <source>
        <dbReference type="ARBA" id="ARBA00022559"/>
    </source>
</evidence>
<evidence type="ECO:0000313" key="19">
    <source>
        <dbReference type="EMBL" id="EFH50724.1"/>
    </source>
</evidence>
<dbReference type="PROSITE" id="PS50873">
    <property type="entry name" value="PEROXIDASE_4"/>
    <property type="match status" value="1"/>
</dbReference>
<dbReference type="GO" id="GO:0006979">
    <property type="term" value="P:response to oxidative stress"/>
    <property type="evidence" value="ECO:0007669"/>
    <property type="project" value="InterPro"/>
</dbReference>
<sequence length="200" mass="22464">MRGLLISFFIFLFLHFAKAQLRVGFYSTNCPTAESAVRAVIRKEVTSDPKKAVALLRLQFHDCFVQGYDGSILLRNDSDETVVQKNVGEWCPGVVSRADIIALVARDAVFLSNGPLFEVPTSRRDGRVSKAEDAENLPDSEDTIKTLKAKFDNKGLTEKNLVNVKIMLDWNGEFQFDAHIFTNFKVGRTVISLDDVVYQN</sequence>
<keyword evidence="9" id="KW-0560">Oxidoreductase</keyword>
<feature type="binding site" evidence="13">
    <location>
        <position position="71"/>
    </location>
    <ligand>
        <name>Ca(2+)</name>
        <dbReference type="ChEBI" id="CHEBI:29108"/>
        <label>1</label>
    </ligand>
</feature>
<evidence type="ECO:0000256" key="14">
    <source>
        <dbReference type="PIRSR" id="PIRSR600823-4"/>
    </source>
</evidence>
<evidence type="ECO:0000256" key="15">
    <source>
        <dbReference type="PIRSR" id="PIRSR600823-5"/>
    </source>
</evidence>
<keyword evidence="15" id="KW-1015">Disulfide bond</keyword>
<dbReference type="InterPro" id="IPR010255">
    <property type="entry name" value="Haem_peroxidase_sf"/>
</dbReference>
<evidence type="ECO:0000256" key="13">
    <source>
        <dbReference type="PIRSR" id="PIRSR600823-3"/>
    </source>
</evidence>
<feature type="binding site" evidence="13">
    <location>
        <position position="67"/>
    </location>
    <ligand>
        <name>Ca(2+)</name>
        <dbReference type="ChEBI" id="CHEBI:29108"/>
        <label>1</label>
    </ligand>
</feature>
<feature type="binding site" evidence="13">
    <location>
        <position position="65"/>
    </location>
    <ligand>
        <name>Ca(2+)</name>
        <dbReference type="ChEBI" id="CHEBI:29108"/>
        <label>1</label>
    </ligand>
</feature>
<comment type="similarity">
    <text evidence="16">Belongs to the peroxidase family.</text>
</comment>
<evidence type="ECO:0000256" key="6">
    <source>
        <dbReference type="ARBA" id="ARBA00022617"/>
    </source>
</evidence>
<dbReference type="GO" id="GO:0140825">
    <property type="term" value="F:lactoperoxidase activity"/>
    <property type="evidence" value="ECO:0007669"/>
    <property type="project" value="UniProtKB-EC"/>
</dbReference>
<dbReference type="Pfam" id="PF00141">
    <property type="entry name" value="peroxidase"/>
    <property type="match status" value="1"/>
</dbReference>
<dbReference type="PRINTS" id="PR00461">
    <property type="entry name" value="PLPEROXIDASE"/>
</dbReference>
<comment type="function">
    <text evidence="3">Removal of H(2)O(2), oxidation of toxic reductants, biosynthesis and degradation of lignin, suberization, auxin catabolism, response to environmental stresses such as wounding, pathogen attack and oxidative stress. These functions might be dependent on each isozyme/isoform in each plant tissue.</text>
</comment>
<keyword evidence="10" id="KW-0408">Iron</keyword>
<evidence type="ECO:0000256" key="11">
    <source>
        <dbReference type="PIRSR" id="PIRSR600823-1"/>
    </source>
</evidence>
<comment type="catalytic activity">
    <reaction evidence="1">
        <text>2 a phenolic donor + H2O2 = 2 a phenolic radical donor + 2 H2O</text>
        <dbReference type="Rhea" id="RHEA:56136"/>
        <dbReference type="ChEBI" id="CHEBI:15377"/>
        <dbReference type="ChEBI" id="CHEBI:16240"/>
        <dbReference type="ChEBI" id="CHEBI:139520"/>
        <dbReference type="ChEBI" id="CHEBI:139521"/>
        <dbReference type="EC" id="1.11.1.7"/>
    </reaction>
</comment>
<dbReference type="PROSITE" id="PS00436">
    <property type="entry name" value="PEROXIDASE_2"/>
    <property type="match status" value="1"/>
</dbReference>
<accession>D7M7J1</accession>
<keyword evidence="7 13" id="KW-0479">Metal-binding</keyword>
<name>D7M7J1_ARALL</name>
<dbReference type="SUPFAM" id="SSF48113">
    <property type="entry name" value="Heme-dependent peroxidases"/>
    <property type="match status" value="1"/>
</dbReference>
<dbReference type="STRING" id="81972.D7M7J1"/>
<evidence type="ECO:0000256" key="3">
    <source>
        <dbReference type="ARBA" id="ARBA00002322"/>
    </source>
</evidence>
<feature type="signal peptide" evidence="17">
    <location>
        <begin position="1"/>
        <end position="19"/>
    </location>
</feature>
<dbReference type="AlphaFoldDB" id="D7M7J1"/>
<dbReference type="Gene3D" id="1.10.520.10">
    <property type="match status" value="2"/>
</dbReference>
<dbReference type="EMBL" id="GL348718">
    <property type="protein sequence ID" value="EFH50724.1"/>
    <property type="molecule type" value="Genomic_DNA"/>
</dbReference>
<organism evidence="20">
    <name type="scientific">Arabidopsis lyrata subsp. lyrata</name>
    <name type="common">Lyre-leaved rock-cress</name>
    <dbReference type="NCBI Taxonomy" id="81972"/>
    <lineage>
        <taxon>Eukaryota</taxon>
        <taxon>Viridiplantae</taxon>
        <taxon>Streptophyta</taxon>
        <taxon>Embryophyta</taxon>
        <taxon>Tracheophyta</taxon>
        <taxon>Spermatophyta</taxon>
        <taxon>Magnoliopsida</taxon>
        <taxon>eudicotyledons</taxon>
        <taxon>Gunneridae</taxon>
        <taxon>Pentapetalae</taxon>
        <taxon>rosids</taxon>
        <taxon>malvids</taxon>
        <taxon>Brassicales</taxon>
        <taxon>Brassicaceae</taxon>
        <taxon>Camelineae</taxon>
        <taxon>Arabidopsis</taxon>
    </lineage>
</organism>
<comment type="cofactor">
    <cofactor evidence="2">
        <name>heme b</name>
        <dbReference type="ChEBI" id="CHEBI:60344"/>
    </cofactor>
</comment>
<dbReference type="GO" id="GO:0046872">
    <property type="term" value="F:metal ion binding"/>
    <property type="evidence" value="ECO:0007669"/>
    <property type="project" value="UniProtKB-KW"/>
</dbReference>
<evidence type="ECO:0000256" key="1">
    <source>
        <dbReference type="ARBA" id="ARBA00000189"/>
    </source>
</evidence>
<feature type="site" description="Transition state stabilizer" evidence="14">
    <location>
        <position position="57"/>
    </location>
</feature>
<feature type="binding site" evidence="13">
    <location>
        <position position="69"/>
    </location>
    <ligand>
        <name>Ca(2+)</name>
        <dbReference type="ChEBI" id="CHEBI:29108"/>
        <label>1</label>
    </ligand>
</feature>
<keyword evidence="8 17" id="KW-0732">Signal</keyword>
<evidence type="ECO:0000259" key="18">
    <source>
        <dbReference type="PROSITE" id="PS50873"/>
    </source>
</evidence>
<dbReference type="Gramene" id="fgenesh1_pg.C_scaffold_6002453">
    <property type="protein sequence ID" value="fgenesh1_pg.C_scaffold_6002453"/>
    <property type="gene ID" value="fgenesh1_pg.C_scaffold_6002453"/>
</dbReference>
<evidence type="ECO:0000256" key="9">
    <source>
        <dbReference type="ARBA" id="ARBA00023002"/>
    </source>
</evidence>
<keyword evidence="13" id="KW-0106">Calcium</keyword>
<dbReference type="InterPro" id="IPR019794">
    <property type="entry name" value="Peroxidases_AS"/>
</dbReference>
<evidence type="ECO:0000256" key="10">
    <source>
        <dbReference type="ARBA" id="ARBA00023004"/>
    </source>
</evidence>
<keyword evidence="20" id="KW-1185">Reference proteome</keyword>
<feature type="binding site" evidence="12">
    <location>
        <position position="138"/>
    </location>
    <ligand>
        <name>substrate</name>
    </ligand>
</feature>
<dbReference type="PRINTS" id="PR00458">
    <property type="entry name" value="PEROXIDASE"/>
</dbReference>
<evidence type="ECO:0000256" key="17">
    <source>
        <dbReference type="SAM" id="SignalP"/>
    </source>
</evidence>
<protein>
    <recommendedName>
        <fullName evidence="4">peroxidase</fullName>
        <ecNumber evidence="4">1.11.1.7</ecNumber>
    </recommendedName>
</protein>
<gene>
    <name evidence="19" type="ORF">ARALYDRAFT_351860</name>
</gene>
<reference evidence="20" key="1">
    <citation type="journal article" date="2011" name="Nat. Genet.">
        <title>The Arabidopsis lyrata genome sequence and the basis of rapid genome size change.</title>
        <authorList>
            <person name="Hu T.T."/>
            <person name="Pattyn P."/>
            <person name="Bakker E.G."/>
            <person name="Cao J."/>
            <person name="Cheng J.-F."/>
            <person name="Clark R.M."/>
            <person name="Fahlgren N."/>
            <person name="Fawcett J.A."/>
            <person name="Grimwood J."/>
            <person name="Gundlach H."/>
            <person name="Haberer G."/>
            <person name="Hollister J.D."/>
            <person name="Ossowski S."/>
            <person name="Ottilar R.P."/>
            <person name="Salamov A.A."/>
            <person name="Schneeberger K."/>
            <person name="Spannagl M."/>
            <person name="Wang X."/>
            <person name="Yang L."/>
            <person name="Nasrallah M.E."/>
            <person name="Bergelson J."/>
            <person name="Carrington J.C."/>
            <person name="Gaut B.S."/>
            <person name="Schmutz J."/>
            <person name="Mayer K.F.X."/>
            <person name="Van de Peer Y."/>
            <person name="Grigoriev I.V."/>
            <person name="Nordborg M."/>
            <person name="Weigel D."/>
            <person name="Guo Y.-L."/>
        </authorList>
    </citation>
    <scope>NUCLEOTIDE SEQUENCE [LARGE SCALE GENOMIC DNA]</scope>
    <source>
        <strain evidence="20">cv. MN47</strain>
    </source>
</reference>
<dbReference type="InterPro" id="IPR002016">
    <property type="entry name" value="Haem_peroxidase"/>
</dbReference>
<dbReference type="InterPro" id="IPR000823">
    <property type="entry name" value="Peroxidase_pln"/>
</dbReference>
<feature type="disulfide bond" evidence="15">
    <location>
        <begin position="30"/>
        <end position="91"/>
    </location>
</feature>
<evidence type="ECO:0000256" key="16">
    <source>
        <dbReference type="RuleBase" id="RU004241"/>
    </source>
</evidence>